<evidence type="ECO:0000256" key="2">
    <source>
        <dbReference type="ARBA" id="ARBA00023125"/>
    </source>
</evidence>
<dbReference type="Gene3D" id="1.20.5.170">
    <property type="match status" value="1"/>
</dbReference>
<gene>
    <name evidence="7" type="ORF">RHGRI_014082</name>
</gene>
<reference evidence="7" key="1">
    <citation type="submission" date="2020-08" db="EMBL/GenBank/DDBJ databases">
        <title>Plant Genome Project.</title>
        <authorList>
            <person name="Zhang R.-G."/>
        </authorList>
    </citation>
    <scope>NUCLEOTIDE SEQUENCE</scope>
    <source>
        <strain evidence="7">WSP0</strain>
        <tissue evidence="7">Leaf</tissue>
    </source>
</reference>
<dbReference type="GO" id="GO:0003677">
    <property type="term" value="F:DNA binding"/>
    <property type="evidence" value="ECO:0007669"/>
    <property type="project" value="UniProtKB-KW"/>
</dbReference>
<evidence type="ECO:0000313" key="8">
    <source>
        <dbReference type="Proteomes" id="UP000823749"/>
    </source>
</evidence>
<dbReference type="InterPro" id="IPR046347">
    <property type="entry name" value="bZIP_sf"/>
</dbReference>
<dbReference type="PANTHER" id="PTHR22952">
    <property type="entry name" value="CAMP-RESPONSE ELEMENT BINDING PROTEIN-RELATED"/>
    <property type="match status" value="1"/>
</dbReference>
<feature type="region of interest" description="Disordered" evidence="5">
    <location>
        <begin position="373"/>
        <end position="400"/>
    </location>
</feature>
<evidence type="ECO:0000256" key="3">
    <source>
        <dbReference type="ARBA" id="ARBA00023242"/>
    </source>
</evidence>
<dbReference type="Proteomes" id="UP000823749">
    <property type="component" value="Chromosome 5"/>
</dbReference>
<evidence type="ECO:0000256" key="4">
    <source>
        <dbReference type="SAM" id="Coils"/>
    </source>
</evidence>
<dbReference type="PROSITE" id="PS00036">
    <property type="entry name" value="BZIP_BASIC"/>
    <property type="match status" value="1"/>
</dbReference>
<dbReference type="PANTHER" id="PTHR22952:SF184">
    <property type="entry name" value="G-BOX-BINDING FACTOR 4"/>
    <property type="match status" value="1"/>
</dbReference>
<dbReference type="Pfam" id="PF00170">
    <property type="entry name" value="bZIP_1"/>
    <property type="match status" value="1"/>
</dbReference>
<comment type="subcellular location">
    <subcellularLocation>
        <location evidence="1">Nucleus</location>
    </subcellularLocation>
</comment>
<dbReference type="AlphaFoldDB" id="A0AAV6K828"/>
<feature type="domain" description="BZIP" evidence="6">
    <location>
        <begin position="233"/>
        <end position="285"/>
    </location>
</feature>
<comment type="caution">
    <text evidence="7">The sequence shown here is derived from an EMBL/GenBank/DDBJ whole genome shotgun (WGS) entry which is preliminary data.</text>
</comment>
<sequence>MTSSKAVSSSASRNSDLRRKRSCSLFSASAKSSSISDLHSHNNHVHRIKNNSSSNNSLCSMAMVDNLLLRNKEYGEDQTAAAESTLLNAEITLLDAAGAVTAISDNETNGGVAPMGGQERISAMTTEKKTVDDVWKEIVAGRRKCKEEAPDEMMTLEDFLAKAEAVEEEEEDVKVRLSGGSIRGFDSMAMMSPFPPRQISGGVVVVGGFGDGEEVIGGRGKRRAILEPLDKAAQQRQRRMIKNRESAARSRERKQAYQVELESLAVKLEEENEKLLKEKGERTRERFKRLMEKVVPVVDNRRPPRLLLRAHSMEWGLFELVFENHSAAITTTTSPPPPPPLYHHHSTTITPTTTSTIPPPPLHHHHHFYHSTTTSPLHHHFTTTTTPQLPPPPLPLHHHHSPIAPSPPLPHCRRHYHIVAATTTMSPLHNYHSIDTTYCHHYTIITPLPPPPLTATITPPPPLHHHQHTTTTITIPPLL</sequence>
<dbReference type="GO" id="GO:0003700">
    <property type="term" value="F:DNA-binding transcription factor activity"/>
    <property type="evidence" value="ECO:0007669"/>
    <property type="project" value="InterPro"/>
</dbReference>
<dbReference type="GO" id="GO:0005634">
    <property type="term" value="C:nucleus"/>
    <property type="evidence" value="ECO:0007669"/>
    <property type="project" value="UniProtKB-SubCell"/>
</dbReference>
<dbReference type="InterPro" id="IPR043452">
    <property type="entry name" value="BZIP46-like"/>
</dbReference>
<keyword evidence="8" id="KW-1185">Reference proteome</keyword>
<keyword evidence="2" id="KW-0238">DNA-binding</keyword>
<feature type="compositionally biased region" description="Low complexity" evidence="5">
    <location>
        <begin position="373"/>
        <end position="387"/>
    </location>
</feature>
<evidence type="ECO:0000259" key="6">
    <source>
        <dbReference type="PROSITE" id="PS50217"/>
    </source>
</evidence>
<proteinExistence type="predicted"/>
<evidence type="ECO:0000256" key="1">
    <source>
        <dbReference type="ARBA" id="ARBA00004123"/>
    </source>
</evidence>
<dbReference type="PROSITE" id="PS50217">
    <property type="entry name" value="BZIP"/>
    <property type="match status" value="1"/>
</dbReference>
<keyword evidence="4" id="KW-0175">Coiled coil</keyword>
<feature type="coiled-coil region" evidence="4">
    <location>
        <begin position="254"/>
        <end position="285"/>
    </location>
</feature>
<evidence type="ECO:0000256" key="5">
    <source>
        <dbReference type="SAM" id="MobiDB-lite"/>
    </source>
</evidence>
<evidence type="ECO:0000313" key="7">
    <source>
        <dbReference type="EMBL" id="KAG5548610.1"/>
    </source>
</evidence>
<dbReference type="SMART" id="SM00338">
    <property type="entry name" value="BRLZ"/>
    <property type="match status" value="1"/>
</dbReference>
<dbReference type="GO" id="GO:0045893">
    <property type="term" value="P:positive regulation of DNA-templated transcription"/>
    <property type="evidence" value="ECO:0007669"/>
    <property type="project" value="InterPro"/>
</dbReference>
<dbReference type="EMBL" id="JACTNZ010000005">
    <property type="protein sequence ID" value="KAG5548610.1"/>
    <property type="molecule type" value="Genomic_DNA"/>
</dbReference>
<accession>A0AAV6K828</accession>
<dbReference type="SUPFAM" id="SSF57959">
    <property type="entry name" value="Leucine zipper domain"/>
    <property type="match status" value="1"/>
</dbReference>
<dbReference type="FunFam" id="1.20.5.170:FF:000036">
    <property type="entry name" value="ABSCISIC ACID-INSENSITIVE 5-like protein 2"/>
    <property type="match status" value="1"/>
</dbReference>
<dbReference type="InterPro" id="IPR004827">
    <property type="entry name" value="bZIP"/>
</dbReference>
<organism evidence="7 8">
    <name type="scientific">Rhododendron griersonianum</name>
    <dbReference type="NCBI Taxonomy" id="479676"/>
    <lineage>
        <taxon>Eukaryota</taxon>
        <taxon>Viridiplantae</taxon>
        <taxon>Streptophyta</taxon>
        <taxon>Embryophyta</taxon>
        <taxon>Tracheophyta</taxon>
        <taxon>Spermatophyta</taxon>
        <taxon>Magnoliopsida</taxon>
        <taxon>eudicotyledons</taxon>
        <taxon>Gunneridae</taxon>
        <taxon>Pentapetalae</taxon>
        <taxon>asterids</taxon>
        <taxon>Ericales</taxon>
        <taxon>Ericaceae</taxon>
        <taxon>Ericoideae</taxon>
        <taxon>Rhodoreae</taxon>
        <taxon>Rhododendron</taxon>
    </lineage>
</organism>
<keyword evidence="3" id="KW-0539">Nucleus</keyword>
<name>A0AAV6K828_9ERIC</name>
<dbReference type="CDD" id="cd14707">
    <property type="entry name" value="bZIP_plant_BZIP46"/>
    <property type="match status" value="1"/>
</dbReference>
<protein>
    <recommendedName>
        <fullName evidence="6">BZIP domain-containing protein</fullName>
    </recommendedName>
</protein>